<dbReference type="Proteomes" id="UP000001879">
    <property type="component" value="Chromosome"/>
</dbReference>
<gene>
    <name evidence="2" type="ordered locus">Nmag_3163</name>
    <name evidence="3" type="ORF">C500_04583</name>
</gene>
<evidence type="ECO:0000313" key="4">
    <source>
        <dbReference type="Proteomes" id="UP000001879"/>
    </source>
</evidence>
<keyword evidence="4" id="KW-1185">Reference proteome</keyword>
<dbReference type="EMBL" id="AOHS01000022">
    <property type="protein sequence ID" value="ELY32141.1"/>
    <property type="molecule type" value="Genomic_DNA"/>
</dbReference>
<dbReference type="AlphaFoldDB" id="D3SRU1"/>
<evidence type="ECO:0000313" key="2">
    <source>
        <dbReference type="EMBL" id="ADD06715.1"/>
    </source>
</evidence>
<dbReference type="PaxDb" id="547559-Nmag_3163"/>
<evidence type="ECO:0000313" key="3">
    <source>
        <dbReference type="EMBL" id="ELY32141.1"/>
    </source>
</evidence>
<dbReference type="PROSITE" id="PS51257">
    <property type="entry name" value="PROKAR_LIPOPROTEIN"/>
    <property type="match status" value="1"/>
</dbReference>
<dbReference type="OrthoDB" id="206507at2157"/>
<dbReference type="PATRIC" id="fig|547559.17.peg.876"/>
<dbReference type="EMBL" id="CP001932">
    <property type="protein sequence ID" value="ADD06715.1"/>
    <property type="molecule type" value="Genomic_DNA"/>
</dbReference>
<feature type="region of interest" description="Disordered" evidence="1">
    <location>
        <begin position="122"/>
        <end position="144"/>
    </location>
</feature>
<reference evidence="2" key="4">
    <citation type="submission" date="2016-09" db="EMBL/GenBank/DDBJ databases">
        <authorList>
            <person name="Pfeiffer F."/>
        </authorList>
    </citation>
    <scope>NUCLEOTIDE SEQUENCE</scope>
    <source>
        <strain evidence="2">ATCC 43099</strain>
    </source>
</reference>
<dbReference type="KEGG" id="nmg:Nmag_3163"/>
<feature type="compositionally biased region" description="Acidic residues" evidence="1">
    <location>
        <begin position="126"/>
        <end position="136"/>
    </location>
</feature>
<name>D3SRU1_NATMM</name>
<dbReference type="eggNOG" id="arCOG09074">
    <property type="taxonomic scope" value="Archaea"/>
</dbReference>
<evidence type="ECO:0000256" key="1">
    <source>
        <dbReference type="SAM" id="MobiDB-lite"/>
    </source>
</evidence>
<protein>
    <submittedName>
        <fullName evidence="2">Uncharacterized protein</fullName>
    </submittedName>
</protein>
<organism evidence="2 4">
    <name type="scientific">Natrialba magadii (strain ATCC 43099 / DSM 3394 / CCM 3739 / CIP 104546 / IAM 13178 / JCM 8861 / NBRC 102185 / NCIMB 2190 / MS3)</name>
    <name type="common">Natronobacterium magadii</name>
    <dbReference type="NCBI Taxonomy" id="547559"/>
    <lineage>
        <taxon>Archaea</taxon>
        <taxon>Methanobacteriati</taxon>
        <taxon>Methanobacteriota</taxon>
        <taxon>Stenosarchaea group</taxon>
        <taxon>Halobacteria</taxon>
        <taxon>Halobacteriales</taxon>
        <taxon>Natrialbaceae</taxon>
        <taxon>Natrialba</taxon>
    </lineage>
</organism>
<dbReference type="HOGENOM" id="CLU_1248312_0_0_2"/>
<reference evidence="2 4" key="2">
    <citation type="journal article" date="2012" name="BMC Genomics">
        <title>A comparative genomics perspective on the genetic content of the alkaliphilic haloarchaeon Natrialba magadii ATCC 43099T.</title>
        <authorList>
            <person name="Siddaramappa S."/>
            <person name="Challacombe J.F."/>
            <person name="Decastro R.E."/>
            <person name="Pfeiffer F."/>
            <person name="Sastre D.E."/>
            <person name="Gimenez M.I."/>
            <person name="Paggi R.A."/>
            <person name="Detter J.C."/>
            <person name="Davenport K.W."/>
            <person name="Goodwin L.A."/>
            <person name="Kyrpides N."/>
            <person name="Tapia R."/>
            <person name="Pitluck S."/>
            <person name="Lucas S."/>
            <person name="Woyke T."/>
            <person name="Maupin-Furlow J.A."/>
        </authorList>
    </citation>
    <scope>NUCLEOTIDE SEQUENCE [LARGE SCALE GENOMIC DNA]</scope>
    <source>
        <strain evidence="2">ATCC 43099</strain>
        <strain evidence="4">ATCC 43099 / DSM 3394 / CCM 3739 / CIP 104546 / IAM 13178 / JCM 8861 / NBRC 102185 / NCIMB 2190 / MS3</strain>
    </source>
</reference>
<proteinExistence type="predicted"/>
<reference evidence="4" key="1">
    <citation type="submission" date="2010-02" db="EMBL/GenBank/DDBJ databases">
        <title>Complete sequence of chromosome of Natrialba magadii ATCC 43099.</title>
        <authorList>
            <consortium name="US DOE Joint Genome Institute"/>
            <person name="Lucas S."/>
            <person name="Copeland A."/>
            <person name="Lapidus A."/>
            <person name="Cheng J.-F."/>
            <person name="Bruce D."/>
            <person name="Goodwin L."/>
            <person name="Pitluck S."/>
            <person name="Davenport K."/>
            <person name="Saunders E."/>
            <person name="Detter J.C."/>
            <person name="Han C."/>
            <person name="Tapia R."/>
            <person name="Land M."/>
            <person name="Hauser L."/>
            <person name="Kyrpides N."/>
            <person name="Mikhailova N."/>
            <person name="De Castro R.E."/>
            <person name="Maupin-Furlow J.A."/>
            <person name="Woyke T."/>
        </authorList>
    </citation>
    <scope>NUCLEOTIDE SEQUENCE [LARGE SCALE GENOMIC DNA]</scope>
    <source>
        <strain evidence="4">ATCC 43099 / DSM 3394 / CCM 3739 / CIP 104546 / IAM 13178 / JCM 8861 / NBRC 102185 / NCIMB 2190 / MS3</strain>
    </source>
</reference>
<dbReference type="Proteomes" id="UP000011543">
    <property type="component" value="Unassembled WGS sequence"/>
</dbReference>
<evidence type="ECO:0000313" key="5">
    <source>
        <dbReference type="Proteomes" id="UP000011543"/>
    </source>
</evidence>
<accession>D3SRU1</accession>
<reference evidence="3 5" key="3">
    <citation type="journal article" date="2014" name="PLoS Genet.">
        <title>Phylogenetically driven sequencing of extremely halophilic archaea reveals strategies for static and dynamic osmo-response.</title>
        <authorList>
            <person name="Becker E.A."/>
            <person name="Seitzer P.M."/>
            <person name="Tritt A."/>
            <person name="Larsen D."/>
            <person name="Krusor M."/>
            <person name="Yao A.I."/>
            <person name="Wu D."/>
            <person name="Madern D."/>
            <person name="Eisen J.A."/>
            <person name="Darling A.E."/>
            <person name="Facciotti M.T."/>
        </authorList>
    </citation>
    <scope>NUCLEOTIDE SEQUENCE [LARGE SCALE GENOMIC DNA]</scope>
    <source>
        <strain evidence="5">ATCC 43099 / DSM 3394 / CCM 3739 / CIP 104546 / IAM 13178 / JCM 8861 / NBRC 102185 / NCIMB 2190 / MS3</strain>
        <strain evidence="3">MS-3</strain>
    </source>
</reference>
<sequence>MDRRTWLTATTVGTLSAFSGCLSELADRNSSSGNGSAGSEWPEIAVETEVREGEFTGTIRFEGAVKQQPTDETPPQITLEMRNDGNELYEGEIPYPYPWRSYGGTRTNDDATIHFIPDDTEKLSADPDEEQPDEWIPEAPTDGCWMAKTETRPVWPDVGYPTIELQPGEQQTGTFTVLSSPTNEKCFPRGTYAFSDERLTTDHPVDAELELTLQIRVSDPE</sequence>
<dbReference type="STRING" id="547559.Nmag_3163"/>